<dbReference type="InterPro" id="IPR036291">
    <property type="entry name" value="NAD(P)-bd_dom_sf"/>
</dbReference>
<reference evidence="8" key="1">
    <citation type="journal article" date="2021" name="PeerJ">
        <title>Extensive microbial diversity within the chicken gut microbiome revealed by metagenomics and culture.</title>
        <authorList>
            <person name="Gilroy R."/>
            <person name="Ravi A."/>
            <person name="Getino M."/>
            <person name="Pursley I."/>
            <person name="Horton D.L."/>
            <person name="Alikhan N.F."/>
            <person name="Baker D."/>
            <person name="Gharbi K."/>
            <person name="Hall N."/>
            <person name="Watson M."/>
            <person name="Adriaenssens E.M."/>
            <person name="Foster-Nyarko E."/>
            <person name="Jarju S."/>
            <person name="Secka A."/>
            <person name="Antonio M."/>
            <person name="Oren A."/>
            <person name="Chaudhuri R.R."/>
            <person name="La Ragione R."/>
            <person name="Hildebrand F."/>
            <person name="Pallen M.J."/>
        </authorList>
    </citation>
    <scope>NUCLEOTIDE SEQUENCE</scope>
    <source>
        <strain evidence="8">ChiHecec2B26-446</strain>
    </source>
</reference>
<dbReference type="Proteomes" id="UP000886752">
    <property type="component" value="Unassembled WGS sequence"/>
</dbReference>
<reference evidence="8" key="2">
    <citation type="submission" date="2021-04" db="EMBL/GenBank/DDBJ databases">
        <authorList>
            <person name="Gilroy R."/>
        </authorList>
    </citation>
    <scope>NUCLEOTIDE SEQUENCE</scope>
    <source>
        <strain evidence="8">ChiHecec2B26-446</strain>
    </source>
</reference>
<organism evidence="8 9">
    <name type="scientific">Candidatus Desulfovibrio intestinipullorum</name>
    <dbReference type="NCBI Taxonomy" id="2838536"/>
    <lineage>
        <taxon>Bacteria</taxon>
        <taxon>Pseudomonadati</taxon>
        <taxon>Thermodesulfobacteriota</taxon>
        <taxon>Desulfovibrionia</taxon>
        <taxon>Desulfovibrionales</taxon>
        <taxon>Desulfovibrionaceae</taxon>
        <taxon>Desulfovibrio</taxon>
    </lineage>
</organism>
<evidence type="ECO:0000256" key="1">
    <source>
        <dbReference type="ARBA" id="ARBA00004781"/>
    </source>
</evidence>
<protein>
    <recommendedName>
        <fullName evidence="4 6">dTDP-4-dehydrorhamnose reductase</fullName>
        <ecNumber evidence="3 6">1.1.1.133</ecNumber>
    </recommendedName>
</protein>
<dbReference type="CDD" id="cd05254">
    <property type="entry name" value="dTDP_HR_like_SDR_e"/>
    <property type="match status" value="1"/>
</dbReference>
<accession>A0A9D1TP15</accession>
<dbReference type="PANTHER" id="PTHR10491:SF4">
    <property type="entry name" value="METHIONINE ADENOSYLTRANSFERASE 2 SUBUNIT BETA"/>
    <property type="match status" value="1"/>
</dbReference>
<gene>
    <name evidence="8" type="primary">rfbD</name>
    <name evidence="8" type="ORF">H9894_03305</name>
</gene>
<dbReference type="SUPFAM" id="SSF51735">
    <property type="entry name" value="NAD(P)-binding Rossmann-fold domains"/>
    <property type="match status" value="1"/>
</dbReference>
<evidence type="ECO:0000259" key="7">
    <source>
        <dbReference type="Pfam" id="PF04321"/>
    </source>
</evidence>
<comment type="function">
    <text evidence="6">Catalyzes the reduction of dTDP-6-deoxy-L-lyxo-4-hexulose to yield dTDP-L-rhamnose.</text>
</comment>
<proteinExistence type="inferred from homology"/>
<dbReference type="EC" id="1.1.1.133" evidence="3 6"/>
<evidence type="ECO:0000313" key="9">
    <source>
        <dbReference type="Proteomes" id="UP000886752"/>
    </source>
</evidence>
<sequence>MRILISGGRGMLARTLAARLGTHADHVLAAPGREELDITDPLSVGRVFADFQPDVVLHCAAYTKVDQCESEPELASQVNVAGSAHVAAACQQAGARLIAFSTDYVFDGHSGPYSEFSRPTGGLNVYGQTKWAGECAIRLNCPNHLIARVSWLYGPGGPSFVHTMMRLNREGRPLVRVVNDQKGNPTSTLSVACAIEELLDHPEITGTIHLTCEGEATWYDLAKAVFALTGREQKVEPCTSAEYPLPAARPANSCLLKERLKLCHLRPMPHWQTALKDFLASEFPDCFRETSQGAAS</sequence>
<dbReference type="GO" id="GO:0019305">
    <property type="term" value="P:dTDP-rhamnose biosynthetic process"/>
    <property type="evidence" value="ECO:0007669"/>
    <property type="project" value="TreeGrafter"/>
</dbReference>
<evidence type="ECO:0000256" key="3">
    <source>
        <dbReference type="ARBA" id="ARBA00012929"/>
    </source>
</evidence>
<name>A0A9D1TP15_9BACT</name>
<evidence type="ECO:0000313" key="8">
    <source>
        <dbReference type="EMBL" id="HIW00200.1"/>
    </source>
</evidence>
<keyword evidence="6 8" id="KW-0560">Oxidoreductase</keyword>
<dbReference type="AlphaFoldDB" id="A0A9D1TP15"/>
<dbReference type="InterPro" id="IPR005913">
    <property type="entry name" value="dTDP_dehydrorham_reduct"/>
</dbReference>
<dbReference type="NCBIfam" id="TIGR01214">
    <property type="entry name" value="rmlD"/>
    <property type="match status" value="1"/>
</dbReference>
<evidence type="ECO:0000256" key="5">
    <source>
        <dbReference type="ARBA" id="ARBA00048200"/>
    </source>
</evidence>
<dbReference type="Pfam" id="PF04321">
    <property type="entry name" value="RmlD_sub_bind"/>
    <property type="match status" value="1"/>
</dbReference>
<evidence type="ECO:0000256" key="4">
    <source>
        <dbReference type="ARBA" id="ARBA00017099"/>
    </source>
</evidence>
<comment type="caution">
    <text evidence="8">The sequence shown here is derived from an EMBL/GenBank/DDBJ whole genome shotgun (WGS) entry which is preliminary data.</text>
</comment>
<evidence type="ECO:0000256" key="6">
    <source>
        <dbReference type="RuleBase" id="RU364082"/>
    </source>
</evidence>
<dbReference type="GO" id="GO:0008831">
    <property type="term" value="F:dTDP-4-dehydrorhamnose reductase activity"/>
    <property type="evidence" value="ECO:0007669"/>
    <property type="project" value="UniProtKB-EC"/>
</dbReference>
<dbReference type="Gene3D" id="3.40.50.720">
    <property type="entry name" value="NAD(P)-binding Rossmann-like Domain"/>
    <property type="match status" value="1"/>
</dbReference>
<dbReference type="InterPro" id="IPR029903">
    <property type="entry name" value="RmlD-like-bd"/>
</dbReference>
<comment type="pathway">
    <text evidence="1 6">Carbohydrate biosynthesis; dTDP-L-rhamnose biosynthesis.</text>
</comment>
<dbReference type="Gene3D" id="3.90.25.10">
    <property type="entry name" value="UDP-galactose 4-epimerase, domain 1"/>
    <property type="match status" value="1"/>
</dbReference>
<comment type="similarity">
    <text evidence="2 6">Belongs to the dTDP-4-dehydrorhamnose reductase family.</text>
</comment>
<evidence type="ECO:0000256" key="2">
    <source>
        <dbReference type="ARBA" id="ARBA00010944"/>
    </source>
</evidence>
<keyword evidence="6" id="KW-0521">NADP</keyword>
<dbReference type="GO" id="GO:0005829">
    <property type="term" value="C:cytosol"/>
    <property type="evidence" value="ECO:0007669"/>
    <property type="project" value="TreeGrafter"/>
</dbReference>
<dbReference type="PANTHER" id="PTHR10491">
    <property type="entry name" value="DTDP-4-DEHYDRORHAMNOSE REDUCTASE"/>
    <property type="match status" value="1"/>
</dbReference>
<comment type="catalytic activity">
    <reaction evidence="5">
        <text>dTDP-beta-L-rhamnose + NADP(+) = dTDP-4-dehydro-beta-L-rhamnose + NADPH + H(+)</text>
        <dbReference type="Rhea" id="RHEA:21796"/>
        <dbReference type="ChEBI" id="CHEBI:15378"/>
        <dbReference type="ChEBI" id="CHEBI:57510"/>
        <dbReference type="ChEBI" id="CHEBI:57783"/>
        <dbReference type="ChEBI" id="CHEBI:58349"/>
        <dbReference type="ChEBI" id="CHEBI:62830"/>
        <dbReference type="EC" id="1.1.1.133"/>
    </reaction>
</comment>
<dbReference type="EMBL" id="DXHV01000036">
    <property type="protein sequence ID" value="HIW00200.1"/>
    <property type="molecule type" value="Genomic_DNA"/>
</dbReference>
<feature type="domain" description="RmlD-like substrate binding" evidence="7">
    <location>
        <begin position="1"/>
        <end position="281"/>
    </location>
</feature>